<gene>
    <name evidence="2" type="ORF">WMO37_01755</name>
</gene>
<keyword evidence="1" id="KW-1133">Transmembrane helix</keyword>
<evidence type="ECO:0000313" key="3">
    <source>
        <dbReference type="Proteomes" id="UP001546774"/>
    </source>
</evidence>
<dbReference type="Proteomes" id="UP001546774">
    <property type="component" value="Unassembled WGS sequence"/>
</dbReference>
<proteinExistence type="predicted"/>
<comment type="caution">
    <text evidence="2">The sequence shown here is derived from an EMBL/GenBank/DDBJ whole genome shotgun (WGS) entry which is preliminary data.</text>
</comment>
<evidence type="ECO:0000313" key="2">
    <source>
        <dbReference type="EMBL" id="MEQ2553741.1"/>
    </source>
</evidence>
<feature type="transmembrane region" description="Helical" evidence="1">
    <location>
        <begin position="88"/>
        <end position="109"/>
    </location>
</feature>
<keyword evidence="1" id="KW-0472">Membrane</keyword>
<reference evidence="2" key="1">
    <citation type="submission" date="2024-03" db="EMBL/GenBank/DDBJ databases">
        <title>Human intestinal bacterial collection.</title>
        <authorList>
            <person name="Pauvert C."/>
            <person name="Hitch T.C.A."/>
            <person name="Clavel T."/>
        </authorList>
    </citation>
    <scope>NUCLEOTIDE SEQUENCE [LARGE SCALE GENOMIC DNA]</scope>
    <source>
        <strain evidence="2">CLA-AA-H89B</strain>
    </source>
</reference>
<feature type="transmembrane region" description="Helical" evidence="1">
    <location>
        <begin position="64"/>
        <end position="82"/>
    </location>
</feature>
<evidence type="ECO:0000256" key="1">
    <source>
        <dbReference type="SAM" id="Phobius"/>
    </source>
</evidence>
<organism evidence="2 3">
    <name type="scientific">Lachnospira intestinalis</name>
    <dbReference type="NCBI Taxonomy" id="3133158"/>
    <lineage>
        <taxon>Bacteria</taxon>
        <taxon>Bacillati</taxon>
        <taxon>Bacillota</taxon>
        <taxon>Clostridia</taxon>
        <taxon>Lachnospirales</taxon>
        <taxon>Lachnospiraceae</taxon>
        <taxon>Lachnospira</taxon>
    </lineage>
</organism>
<sequence>MNYYDEQMAKIKFYGIEYMDVNTINDYIFLEKKIDKLLVDFDKKECLIKAENLRNKADEEKQKLISVYYPSIISFTFSIYQLVTSVLFNSLVLIVLISAVLNIIASMILNKRTSTILRISENKIMFYNRICEIIREKN</sequence>
<accession>A0ABV1H222</accession>
<keyword evidence="3" id="KW-1185">Reference proteome</keyword>
<keyword evidence="1" id="KW-0812">Transmembrane</keyword>
<name>A0ABV1H222_9FIRM</name>
<dbReference type="EMBL" id="JBBMFS010000001">
    <property type="protein sequence ID" value="MEQ2553741.1"/>
    <property type="molecule type" value="Genomic_DNA"/>
</dbReference>
<protein>
    <submittedName>
        <fullName evidence="2">Uncharacterized protein</fullName>
    </submittedName>
</protein>